<reference evidence="2" key="1">
    <citation type="journal article" date="2019" name="Int. J. Syst. Evol. Microbiol.">
        <title>The Global Catalogue of Microorganisms (GCM) 10K type strain sequencing project: providing services to taxonomists for standard genome sequencing and annotation.</title>
        <authorList>
            <consortium name="The Broad Institute Genomics Platform"/>
            <consortium name="The Broad Institute Genome Sequencing Center for Infectious Disease"/>
            <person name="Wu L."/>
            <person name="Ma J."/>
        </authorList>
    </citation>
    <scope>NUCLEOTIDE SEQUENCE [LARGE SCALE GENOMIC DNA]</scope>
    <source>
        <strain evidence="2">CGMCC 1.10992</strain>
    </source>
</reference>
<evidence type="ECO:0000313" key="1">
    <source>
        <dbReference type="EMBL" id="MFD2095301.1"/>
    </source>
</evidence>
<accession>A0ABW4XIE7</accession>
<gene>
    <name evidence="1" type="ORF">ACFSJ3_04830</name>
</gene>
<dbReference type="Proteomes" id="UP001597380">
    <property type="component" value="Unassembled WGS sequence"/>
</dbReference>
<protein>
    <submittedName>
        <fullName evidence="1">Uncharacterized protein</fullName>
    </submittedName>
</protein>
<comment type="caution">
    <text evidence="1">The sequence shown here is derived from an EMBL/GenBank/DDBJ whole genome shotgun (WGS) entry which is preliminary data.</text>
</comment>
<proteinExistence type="predicted"/>
<keyword evidence="2" id="KW-1185">Reference proteome</keyword>
<sequence>MERVENRNAGLATSYLVALFGLLLSACSTTPEHATLADAEYHPYGSFVGKQGDRELHHKWNMVDPMLHYIWLAEKTSKLPADIDKRDYQYTSKALALSVADNQFTIDSNEPWLVAEYGKWDDRFMQNFFRRHNRMLSGVAILGWRDTTASNSGDPQVMVVHGFEKALSRTERLINELGMNCHIQGYAEETQYDQAKPYVEHYLGVHRWRNYRCGKVFVNVMTSARPDLAATYSMIRVRSDDEKGSHFPEIALAYDQFKQWNIADASAGKSYATEEYVELVDTWVNGKERTFPVLRRHCPCSYPVN</sequence>
<organism evidence="1 2">
    <name type="scientific">Corallincola platygyrae</name>
    <dbReference type="NCBI Taxonomy" id="1193278"/>
    <lineage>
        <taxon>Bacteria</taxon>
        <taxon>Pseudomonadati</taxon>
        <taxon>Pseudomonadota</taxon>
        <taxon>Gammaproteobacteria</taxon>
        <taxon>Alteromonadales</taxon>
        <taxon>Psychromonadaceae</taxon>
        <taxon>Corallincola</taxon>
    </lineage>
</organism>
<name>A0ABW4XIE7_9GAMM</name>
<dbReference type="RefSeq" id="WP_345338461.1">
    <property type="nucleotide sequence ID" value="NZ_BAABLI010000005.1"/>
</dbReference>
<evidence type="ECO:0000313" key="2">
    <source>
        <dbReference type="Proteomes" id="UP001597380"/>
    </source>
</evidence>
<dbReference type="PROSITE" id="PS51257">
    <property type="entry name" value="PROKAR_LIPOPROTEIN"/>
    <property type="match status" value="1"/>
</dbReference>
<dbReference type="EMBL" id="JBHUHT010000008">
    <property type="protein sequence ID" value="MFD2095301.1"/>
    <property type="molecule type" value="Genomic_DNA"/>
</dbReference>